<dbReference type="AlphaFoldDB" id="F0V320"/>
<keyword evidence="1" id="KW-0175">Coiled coil</keyword>
<dbReference type="OrthoDB" id="9810782at2"/>
<proteinExistence type="predicted"/>
<sequence length="198" mass="23347">MGFLGATKIAFLAISIIGTTATGGIGLSYKLKQEMAKYARKKRSDDRKEKNLERQKIKAEREELDKKELSRKLVFKAEAIFKSSEVDKPYVCWEWSKNIHESHTVLDEQRCQEKVKEIWRDNSESQPERWFKSDWSSAIVFFEKYLSLPAYKQNLLKTQKEASWDSGGFLCNHKKDIEDDRIVTVNCNKIERNYLRRR</sequence>
<dbReference type="RefSeq" id="WP_013608854.1">
    <property type="nucleotide sequence ID" value="NC_015153.1"/>
</dbReference>
<keyword evidence="2" id="KW-0472">Membrane</keyword>
<organism evidence="3 4">
    <name type="scientific">Mycoplasma suis (strain KI_3806)</name>
    <dbReference type="NCBI Taxonomy" id="708248"/>
    <lineage>
        <taxon>Bacteria</taxon>
        <taxon>Bacillati</taxon>
        <taxon>Mycoplasmatota</taxon>
        <taxon>Mollicutes</taxon>
        <taxon>Mycoplasmataceae</taxon>
        <taxon>Mycoplasma</taxon>
    </lineage>
</organism>
<accession>F0V320</accession>
<evidence type="ECO:0000256" key="2">
    <source>
        <dbReference type="SAM" id="Phobius"/>
    </source>
</evidence>
<dbReference type="Proteomes" id="UP000008645">
    <property type="component" value="Chromosome"/>
</dbReference>
<gene>
    <name evidence="3" type="ORF">MSUIS_01490</name>
</gene>
<protein>
    <submittedName>
        <fullName evidence="3">Uncharacterized protein</fullName>
    </submittedName>
</protein>
<reference evidence="3 4" key="1">
    <citation type="journal article" date="2011" name="J. Bacteriol.">
        <title>Complete genome sequence of the hemotrophic Mycoplasma suis strain KI3806.</title>
        <authorList>
            <person name="Oehlerking J."/>
            <person name="Kube M."/>
            <person name="Felder K.M."/>
            <person name="Matter D."/>
            <person name="Wittenbrink M.M."/>
            <person name="Schwarzenbach S."/>
            <person name="Kramer M.M."/>
            <person name="Hoelzle K."/>
            <person name="Hoelzle L.E."/>
        </authorList>
    </citation>
    <scope>NUCLEOTIDE SEQUENCE [LARGE SCALE GENOMIC DNA]</scope>
    <source>
        <strain evidence="4">KI_3806</strain>
    </source>
</reference>
<evidence type="ECO:0000313" key="4">
    <source>
        <dbReference type="Proteomes" id="UP000008645"/>
    </source>
</evidence>
<dbReference type="KEGG" id="msk:MSUIS_01490"/>
<dbReference type="HOGENOM" id="CLU_116230_0_0_14"/>
<evidence type="ECO:0000313" key="3">
    <source>
        <dbReference type="EMBL" id="CBZ40242.1"/>
    </source>
</evidence>
<evidence type="ECO:0000256" key="1">
    <source>
        <dbReference type="SAM" id="Coils"/>
    </source>
</evidence>
<feature type="transmembrane region" description="Helical" evidence="2">
    <location>
        <begin position="6"/>
        <end position="31"/>
    </location>
</feature>
<keyword evidence="2" id="KW-1133">Transmembrane helix</keyword>
<dbReference type="EMBL" id="FQ790233">
    <property type="protein sequence ID" value="CBZ40242.1"/>
    <property type="molecule type" value="Genomic_DNA"/>
</dbReference>
<feature type="coiled-coil region" evidence="1">
    <location>
        <begin position="42"/>
        <end position="72"/>
    </location>
</feature>
<keyword evidence="2" id="KW-0812">Transmembrane</keyword>
<name>F0V320_MYCS3</name>